<protein>
    <submittedName>
        <fullName evidence="3">Nucleolar protein 7</fullName>
    </submittedName>
</protein>
<dbReference type="KEGG" id="gmh:115548592"/>
<dbReference type="AlphaFoldDB" id="A0A8C4ZPB4"/>
<evidence type="ECO:0000259" key="2">
    <source>
        <dbReference type="Pfam" id="PF08157"/>
    </source>
</evidence>
<dbReference type="CTD" id="51406"/>
<sequence length="206" mass="23201">MSEEFSLALDTSEDEAPEEVPLEASRAAAQQSRAAAVESTRREKLQLKEKRRKRHELFQEQKKRRLLPDDVLEEIEAAPPQKKKPNEDEGEEESEEESDDEGVGSGEEIDASGKIRNLQGGYTVKLVNELTLAAAQQRAAAGFVQDRLYGQGSRRTTNKAILSLKNKGPKKAPSVEFVRKNWAPKHKAKAERMKQRWLHRKQAASS</sequence>
<feature type="compositionally biased region" description="Acidic residues" evidence="1">
    <location>
        <begin position="11"/>
        <end position="21"/>
    </location>
</feature>
<dbReference type="Proteomes" id="UP000694546">
    <property type="component" value="Chromosome 8"/>
</dbReference>
<feature type="compositionally biased region" description="Low complexity" evidence="1">
    <location>
        <begin position="24"/>
        <end position="36"/>
    </location>
</feature>
<dbReference type="Pfam" id="PF08157">
    <property type="entry name" value="NUC129"/>
    <property type="match status" value="1"/>
</dbReference>
<dbReference type="GO" id="GO:0003723">
    <property type="term" value="F:RNA binding"/>
    <property type="evidence" value="ECO:0007669"/>
    <property type="project" value="TreeGrafter"/>
</dbReference>
<feature type="compositionally biased region" description="Basic and acidic residues" evidence="1">
    <location>
        <begin position="39"/>
        <end position="48"/>
    </location>
</feature>
<proteinExistence type="predicted"/>
<dbReference type="GeneTree" id="ENSGT00390000004118"/>
<feature type="compositionally biased region" description="Acidic residues" evidence="1">
    <location>
        <begin position="88"/>
        <end position="110"/>
    </location>
</feature>
<feature type="region of interest" description="Disordered" evidence="1">
    <location>
        <begin position="1"/>
        <end position="115"/>
    </location>
</feature>
<accession>A0A8C4ZPB4</accession>
<dbReference type="PANTHER" id="PTHR32337:SF2">
    <property type="entry name" value="NUCLEOLAR PROTEIN 7"/>
    <property type="match status" value="1"/>
</dbReference>
<dbReference type="GO" id="GO:0005730">
    <property type="term" value="C:nucleolus"/>
    <property type="evidence" value="ECO:0007669"/>
    <property type="project" value="TreeGrafter"/>
</dbReference>
<dbReference type="RefSeq" id="XP_030219202.1">
    <property type="nucleotide sequence ID" value="XM_030363342.1"/>
</dbReference>
<dbReference type="PANTHER" id="PTHR32337">
    <property type="entry name" value="NUCLEOLAR PROTEIN 7"/>
    <property type="match status" value="1"/>
</dbReference>
<name>A0A8C4ZPB4_GADMO</name>
<reference evidence="3" key="1">
    <citation type="submission" date="2025-08" db="UniProtKB">
        <authorList>
            <consortium name="Ensembl"/>
        </authorList>
    </citation>
    <scope>IDENTIFICATION</scope>
</reference>
<evidence type="ECO:0000256" key="1">
    <source>
        <dbReference type="SAM" id="MobiDB-lite"/>
    </source>
</evidence>
<feature type="domain" description="U3 small nucleolar RNA-associated protein NOL7 C-terminal" evidence="2">
    <location>
        <begin position="122"/>
        <end position="183"/>
    </location>
</feature>
<gene>
    <name evidence="3" type="primary">nol7</name>
</gene>
<dbReference type="GeneID" id="115548592"/>
<dbReference type="OrthoDB" id="9907143at2759"/>
<organism evidence="3 4">
    <name type="scientific">Gadus morhua</name>
    <name type="common">Atlantic cod</name>
    <dbReference type="NCBI Taxonomy" id="8049"/>
    <lineage>
        <taxon>Eukaryota</taxon>
        <taxon>Metazoa</taxon>
        <taxon>Chordata</taxon>
        <taxon>Craniata</taxon>
        <taxon>Vertebrata</taxon>
        <taxon>Euteleostomi</taxon>
        <taxon>Actinopterygii</taxon>
        <taxon>Neopterygii</taxon>
        <taxon>Teleostei</taxon>
        <taxon>Neoteleostei</taxon>
        <taxon>Acanthomorphata</taxon>
        <taxon>Zeiogadaria</taxon>
        <taxon>Gadariae</taxon>
        <taxon>Gadiformes</taxon>
        <taxon>Gadoidei</taxon>
        <taxon>Gadidae</taxon>
        <taxon>Gadus</taxon>
    </lineage>
</organism>
<dbReference type="Ensembl" id="ENSGMOT00000019928.2">
    <property type="protein sequence ID" value="ENSGMOP00000019455.2"/>
    <property type="gene ID" value="ENSGMOG00000018086.2"/>
</dbReference>
<reference evidence="3" key="2">
    <citation type="submission" date="2025-09" db="UniProtKB">
        <authorList>
            <consortium name="Ensembl"/>
        </authorList>
    </citation>
    <scope>IDENTIFICATION</scope>
</reference>
<dbReference type="InterPro" id="IPR012579">
    <property type="entry name" value="NOL7_C"/>
</dbReference>
<keyword evidence="4" id="KW-1185">Reference proteome</keyword>
<evidence type="ECO:0000313" key="4">
    <source>
        <dbReference type="Proteomes" id="UP000694546"/>
    </source>
</evidence>
<dbReference type="OMA" id="WACKEKA"/>
<evidence type="ECO:0000313" key="3">
    <source>
        <dbReference type="Ensembl" id="ENSGMOP00000019455.2"/>
    </source>
</evidence>